<keyword evidence="2 3" id="KW-0808">Transferase</keyword>
<evidence type="ECO:0000256" key="2">
    <source>
        <dbReference type="ARBA" id="ARBA00022679"/>
    </source>
</evidence>
<dbReference type="WBParaSite" id="Pan_g11779.t1">
    <property type="protein sequence ID" value="Pan_g11779.t1"/>
    <property type="gene ID" value="Pan_g11779"/>
</dbReference>
<keyword evidence="3" id="KW-0325">Glycoprotein</keyword>
<dbReference type="UniPathway" id="UPA00378"/>
<keyword evidence="3" id="KW-0472">Membrane</keyword>
<evidence type="ECO:0000313" key="5">
    <source>
        <dbReference type="WBParaSite" id="Pan_g11779.t1"/>
    </source>
</evidence>
<accession>A0A7E4UR08</accession>
<comment type="subcellular location">
    <subcellularLocation>
        <location evidence="3">Golgi apparatus</location>
        <location evidence="3">Golgi stack membrane</location>
        <topology evidence="3">Single-pass type II membrane protein</topology>
    </subcellularLocation>
</comment>
<comment type="similarity">
    <text evidence="3">Belongs to the glycosyltransferase 11 family.</text>
</comment>
<dbReference type="EC" id="2.4.1.-" evidence="3"/>
<reference evidence="5" key="2">
    <citation type="submission" date="2020-10" db="UniProtKB">
        <authorList>
            <consortium name="WormBaseParasite"/>
        </authorList>
    </citation>
    <scope>IDENTIFICATION</scope>
</reference>
<dbReference type="PANTHER" id="PTHR11927">
    <property type="entry name" value="GALACTOSIDE 2-L-FUCOSYLTRANSFERASE"/>
    <property type="match status" value="1"/>
</dbReference>
<protein>
    <recommendedName>
        <fullName evidence="3">L-Fucosyltransferase</fullName>
        <ecNumber evidence="3">2.4.1.-</ecNumber>
    </recommendedName>
</protein>
<dbReference type="Pfam" id="PF01531">
    <property type="entry name" value="Glyco_transf_11"/>
    <property type="match status" value="1"/>
</dbReference>
<feature type="transmembrane region" description="Helical" evidence="3">
    <location>
        <begin position="6"/>
        <end position="25"/>
    </location>
</feature>
<keyword evidence="3" id="KW-0735">Signal-anchor</keyword>
<organism evidence="4 5">
    <name type="scientific">Panagrellus redivivus</name>
    <name type="common">Microworm</name>
    <dbReference type="NCBI Taxonomy" id="6233"/>
    <lineage>
        <taxon>Eukaryota</taxon>
        <taxon>Metazoa</taxon>
        <taxon>Ecdysozoa</taxon>
        <taxon>Nematoda</taxon>
        <taxon>Chromadorea</taxon>
        <taxon>Rhabditida</taxon>
        <taxon>Tylenchina</taxon>
        <taxon>Panagrolaimomorpha</taxon>
        <taxon>Panagrolaimoidea</taxon>
        <taxon>Panagrolaimidae</taxon>
        <taxon>Panagrellus</taxon>
    </lineage>
</organism>
<keyword evidence="3" id="KW-0812">Transmembrane</keyword>
<keyword evidence="3" id="KW-0333">Golgi apparatus</keyword>
<keyword evidence="1 3" id="KW-0328">Glycosyltransferase</keyword>
<dbReference type="AlphaFoldDB" id="A0A7E4UR08"/>
<evidence type="ECO:0000256" key="1">
    <source>
        <dbReference type="ARBA" id="ARBA00022676"/>
    </source>
</evidence>
<dbReference type="InterPro" id="IPR002516">
    <property type="entry name" value="Glyco_trans_11"/>
</dbReference>
<dbReference type="GO" id="GO:0008107">
    <property type="term" value="F:galactoside 2-alpha-L-fucosyltransferase activity"/>
    <property type="evidence" value="ECO:0007669"/>
    <property type="project" value="InterPro"/>
</dbReference>
<keyword evidence="3" id="KW-1133">Transmembrane helix</keyword>
<dbReference type="PANTHER" id="PTHR11927:SF9">
    <property type="entry name" value="L-FUCOSYLTRANSFERASE"/>
    <property type="match status" value="1"/>
</dbReference>
<sequence length="415" mass="47155">MFKNKVRNILILGNLAMISLCIYVWTRSKARDIRYHSVIKSVSGSSSVGYSSPRHRGHVLSQNRTFPRGGDSLTFDQPWQITPIKVFTSFDKLDKNVKYIVSNFTYSPGLGNLMFQFASLRALAVQHKATLILPSNCLLRRAFAPLTLTHNDSGVVFVKATVVDRYLKDHKGITVNDCCRYNANISVFNAEYEKDLPQVAVVNGYFQSYKYFSPEYTGFIKKAFTFLPHVVGAADAILENAKFKNWNNDLKQDEEQGNDIVVQLPEEFSSDYFYVGIHVRHGIDLTMHSRNIKHGHVVAPGDYYSRAMKYFVDKITHKKVIFVVASDDLPWVRKTFVSNVPGQFIFVNSGHREVDLATLTLCNASIISTGTFSWWSGWLNRGTEVVYFKDWPASDSQLAAQVDKDDYFPSSWIAM</sequence>
<comment type="pathway">
    <text evidence="3">Protein modification; protein glycosylation.</text>
</comment>
<dbReference type="GO" id="GO:0032580">
    <property type="term" value="C:Golgi cisterna membrane"/>
    <property type="evidence" value="ECO:0007669"/>
    <property type="project" value="UniProtKB-SubCell"/>
</dbReference>
<evidence type="ECO:0000256" key="3">
    <source>
        <dbReference type="RuleBase" id="RU363129"/>
    </source>
</evidence>
<name>A0A7E4UR08_PANRE</name>
<proteinExistence type="inferred from homology"/>
<dbReference type="CDD" id="cd11301">
    <property type="entry name" value="Fut1_Fut2_like"/>
    <property type="match status" value="1"/>
</dbReference>
<dbReference type="Proteomes" id="UP000492821">
    <property type="component" value="Unassembled WGS sequence"/>
</dbReference>
<evidence type="ECO:0000313" key="4">
    <source>
        <dbReference type="Proteomes" id="UP000492821"/>
    </source>
</evidence>
<reference evidence="4" key="1">
    <citation type="journal article" date="2013" name="Genetics">
        <title>The draft genome and transcriptome of Panagrellus redivivus are shaped by the harsh demands of a free-living lifestyle.</title>
        <authorList>
            <person name="Srinivasan J."/>
            <person name="Dillman A.R."/>
            <person name="Macchietto M.G."/>
            <person name="Heikkinen L."/>
            <person name="Lakso M."/>
            <person name="Fracchia K.M."/>
            <person name="Antoshechkin I."/>
            <person name="Mortazavi A."/>
            <person name="Wong G."/>
            <person name="Sternberg P.W."/>
        </authorList>
    </citation>
    <scope>NUCLEOTIDE SEQUENCE [LARGE SCALE GENOMIC DNA]</scope>
    <source>
        <strain evidence="4">MT8872</strain>
    </source>
</reference>
<keyword evidence="4" id="KW-1185">Reference proteome</keyword>
<dbReference type="GO" id="GO:0005975">
    <property type="term" value="P:carbohydrate metabolic process"/>
    <property type="evidence" value="ECO:0007669"/>
    <property type="project" value="InterPro"/>
</dbReference>